<reference evidence="1 2" key="1">
    <citation type="submission" date="2019-01" db="EMBL/GenBank/DDBJ databases">
        <title>Insights into ecological role of a new deltaproteobacterial order Candidatus Sinidesulfobacterales (Sva0485) by metagenomics and metatranscriptomics.</title>
        <authorList>
            <person name="Tan S."/>
            <person name="Liu J."/>
            <person name="Fang Y."/>
            <person name="Hedlund B.P."/>
            <person name="Lian Z.H."/>
            <person name="Huang L.Y."/>
            <person name="Li J.T."/>
            <person name="Huang L.N."/>
            <person name="Li W.J."/>
            <person name="Jiang H.C."/>
            <person name="Dong H.L."/>
            <person name="Shu W.S."/>
        </authorList>
    </citation>
    <scope>NUCLEOTIDE SEQUENCE [LARGE SCALE GENOMIC DNA]</scope>
    <source>
        <strain evidence="1">AP3</strain>
    </source>
</reference>
<protein>
    <submittedName>
        <fullName evidence="1">Uncharacterized protein</fullName>
    </submittedName>
</protein>
<evidence type="ECO:0000313" key="2">
    <source>
        <dbReference type="Proteomes" id="UP000320813"/>
    </source>
</evidence>
<organism evidence="1 2">
    <name type="scientific">Candidatus Acidulodesulfobacterium ferriphilum</name>
    <dbReference type="NCBI Taxonomy" id="2597223"/>
    <lineage>
        <taxon>Bacteria</taxon>
        <taxon>Deltaproteobacteria</taxon>
        <taxon>Candidatus Acidulodesulfobacterales</taxon>
        <taxon>Candidatus Acidulodesulfobacterium</taxon>
    </lineage>
</organism>
<comment type="caution">
    <text evidence="1">The sequence shown here is derived from an EMBL/GenBank/DDBJ whole genome shotgun (WGS) entry which is preliminary data.</text>
</comment>
<dbReference type="EMBL" id="SGBD01000004">
    <property type="protein sequence ID" value="RZD14083.1"/>
    <property type="molecule type" value="Genomic_DNA"/>
</dbReference>
<evidence type="ECO:0000313" key="1">
    <source>
        <dbReference type="EMBL" id="RZD14083.1"/>
    </source>
</evidence>
<dbReference type="PROSITE" id="PS51257">
    <property type="entry name" value="PROKAR_LIPOPROTEIN"/>
    <property type="match status" value="1"/>
</dbReference>
<dbReference type="Proteomes" id="UP000320813">
    <property type="component" value="Unassembled WGS sequence"/>
</dbReference>
<name>A0A519B9W0_9DELT</name>
<sequence length="80" mass="8424">MERHRIPLRIILAALIFSAAVSLSGCLKPPPPPPPPPAASSYCNKNTTTKVYSCNINFTVTNLAGYSQTGGVSVIVANPQ</sequence>
<dbReference type="AlphaFoldDB" id="A0A519B9W0"/>
<proteinExistence type="predicted"/>
<gene>
    <name evidence="1" type="ORF">EVJ47_07560</name>
</gene>
<accession>A0A519B9W0</accession>